<keyword evidence="2" id="KW-1185">Reference proteome</keyword>
<dbReference type="HOGENOM" id="CLU_031314_2_0_1"/>
<evidence type="ECO:0000313" key="2">
    <source>
        <dbReference type="Proteomes" id="UP000017559"/>
    </source>
</evidence>
<dbReference type="Proteomes" id="UP000017559">
    <property type="component" value="Unassembled WGS sequence"/>
</dbReference>
<reference evidence="1 2" key="1">
    <citation type="journal article" date="2014" name="BMC Genomics">
        <title>Genome and secretome analysis of the hemibiotrophic fungal pathogen, Moniliophthora roreri, which causes frosty pod rot disease of cacao: mechanisms of the biotrophic and necrotrophic phases.</title>
        <authorList>
            <person name="Meinhardt L.W."/>
            <person name="Costa G.G.L."/>
            <person name="Thomazella D.P.T."/>
            <person name="Teixeira P.J.P.L."/>
            <person name="Carazzolle M.F."/>
            <person name="Schuster S.C."/>
            <person name="Carlson J.E."/>
            <person name="Guiltinan M.J."/>
            <person name="Mieczkowski P."/>
            <person name="Farmer A."/>
            <person name="Ramaraj T."/>
            <person name="Crozier J."/>
            <person name="Davis R.E."/>
            <person name="Shao J."/>
            <person name="Melnick R.L."/>
            <person name="Pereira G.A.G."/>
            <person name="Bailey B.A."/>
        </authorList>
    </citation>
    <scope>NUCLEOTIDE SEQUENCE [LARGE SCALE GENOMIC DNA]</scope>
    <source>
        <strain evidence="1 2">MCA 2997</strain>
    </source>
</reference>
<name>V2WWX5_MONRO</name>
<accession>V2WWX5</accession>
<protein>
    <submittedName>
        <fullName evidence="1">Uncharacterized protein</fullName>
    </submittedName>
</protein>
<comment type="caution">
    <text evidence="1">The sequence shown here is derived from an EMBL/GenBank/DDBJ whole genome shotgun (WGS) entry which is preliminary data.</text>
</comment>
<dbReference type="Gene3D" id="3.60.130.30">
    <property type="match status" value="1"/>
</dbReference>
<sequence length="246" mass="27554">MAIVFTAKEANNDCGTSPACAKGISHSSGQKEPQILRHSESTNKALENLAALPVFKHLSGQANYLLNFYALCAFAFQKDGLGKLINYYKHLKLNYNDTAFAACMWNFRPQFTSYPHLNANNSLFTWCAITAMGDYDPTHRGHLILWDFGLIICFPPGATILIPSTLLIHSNTLIQPGETRYSFVQYSAGALFHWVHNSFQTAERWLANATDAMLQDQKREDGERVANSLKMFSTVEEIANCCHCYA</sequence>
<proteinExistence type="predicted"/>
<organism evidence="1 2">
    <name type="scientific">Moniliophthora roreri (strain MCA 2997)</name>
    <name type="common">Cocoa frosty pod rot fungus</name>
    <name type="synonym">Crinipellis roreri</name>
    <dbReference type="NCBI Taxonomy" id="1381753"/>
    <lineage>
        <taxon>Eukaryota</taxon>
        <taxon>Fungi</taxon>
        <taxon>Dikarya</taxon>
        <taxon>Basidiomycota</taxon>
        <taxon>Agaricomycotina</taxon>
        <taxon>Agaricomycetes</taxon>
        <taxon>Agaricomycetidae</taxon>
        <taxon>Agaricales</taxon>
        <taxon>Marasmiineae</taxon>
        <taxon>Marasmiaceae</taxon>
        <taxon>Moniliophthora</taxon>
    </lineage>
</organism>
<gene>
    <name evidence="1" type="ORF">Moror_9358</name>
</gene>
<dbReference type="EMBL" id="AWSO01000981">
    <property type="protein sequence ID" value="ESK86077.1"/>
    <property type="molecule type" value="Genomic_DNA"/>
</dbReference>
<dbReference type="OrthoDB" id="3202607at2759"/>
<evidence type="ECO:0000313" key="1">
    <source>
        <dbReference type="EMBL" id="ESK86077.1"/>
    </source>
</evidence>
<dbReference type="KEGG" id="mrr:Moror_9358"/>
<dbReference type="AlphaFoldDB" id="V2WWX5"/>